<comment type="caution">
    <text evidence="1">The sequence shown here is derived from an EMBL/GenBank/DDBJ whole genome shotgun (WGS) entry which is preliminary data.</text>
</comment>
<gene>
    <name evidence="1" type="ORF">C8D95_109139</name>
</gene>
<proteinExistence type="predicted"/>
<name>A0A316G293_9RHOB</name>
<organism evidence="1 2">
    <name type="scientific">Silicimonas algicola</name>
    <dbReference type="NCBI Taxonomy" id="1826607"/>
    <lineage>
        <taxon>Bacteria</taxon>
        <taxon>Pseudomonadati</taxon>
        <taxon>Pseudomonadota</taxon>
        <taxon>Alphaproteobacteria</taxon>
        <taxon>Rhodobacterales</taxon>
        <taxon>Paracoccaceae</taxon>
    </lineage>
</organism>
<sequence length="79" mass="9184">MDATLRRYYPARSEVDLKEGVFYCAPQLDYDLFAKGDFSEQVAHCLDELSASERYLRKLLDEDEITALQAIFERMRVTG</sequence>
<keyword evidence="2" id="KW-1185">Reference proteome</keyword>
<dbReference type="Proteomes" id="UP000245390">
    <property type="component" value="Unassembled WGS sequence"/>
</dbReference>
<dbReference type="AlphaFoldDB" id="A0A316G293"/>
<evidence type="ECO:0000313" key="1">
    <source>
        <dbReference type="EMBL" id="PWK55051.1"/>
    </source>
</evidence>
<evidence type="ECO:0000313" key="2">
    <source>
        <dbReference type="Proteomes" id="UP000245390"/>
    </source>
</evidence>
<accession>A0A316G293</accession>
<dbReference type="EMBL" id="QGGV01000009">
    <property type="protein sequence ID" value="PWK55051.1"/>
    <property type="molecule type" value="Genomic_DNA"/>
</dbReference>
<protein>
    <submittedName>
        <fullName evidence="1">Uncharacterized protein</fullName>
    </submittedName>
</protein>
<reference evidence="1 2" key="1">
    <citation type="submission" date="2018-05" db="EMBL/GenBank/DDBJ databases">
        <title>Genomic Encyclopedia of Type Strains, Phase IV (KMG-IV): sequencing the most valuable type-strain genomes for metagenomic binning, comparative biology and taxonomic classification.</title>
        <authorList>
            <person name="Goeker M."/>
        </authorList>
    </citation>
    <scope>NUCLEOTIDE SEQUENCE [LARGE SCALE GENOMIC DNA]</scope>
    <source>
        <strain evidence="1 2">DSM 103371</strain>
    </source>
</reference>